<sequence>MRILVTGATGGLGRNATQYLLSQGVDVIATGRNVAIGQELSDRGARFVGIDLARPDPKLLASMVDQADAVWHCAAFSAPWGAPGAFDDCNVKATANLLDAAGQAGIARFVHVSTPAIYFDFTHRYDVPESFRARTPVNHYARSKAAAEDKVNEASASYPAMHTSIIRPRAIFGPHDQVLVPRLSRVIRANGGRLTLPRGGRTMLDLTYVDNVVHAMWLATTNKNMPSGLAFNITNNEPVHIADMLEKLFVCGMKTRLSIQSLPYSLLAAAASLLEGMSAFSGREPPLTKYSVGVLAFDMTLSLKRAIDVLGYSPKISLDEGIERTAHWLRRHG</sequence>
<dbReference type="Proteomes" id="UP000198284">
    <property type="component" value="Unassembled WGS sequence"/>
</dbReference>
<reference evidence="2 3" key="1">
    <citation type="submission" date="2017-06" db="EMBL/GenBank/DDBJ databases">
        <authorList>
            <person name="Kim H.J."/>
            <person name="Triplett B.A."/>
        </authorList>
    </citation>
    <scope>NUCLEOTIDE SEQUENCE [LARGE SCALE GENOMIC DNA]</scope>
    <source>
        <strain evidence="2 3">U15</strain>
    </source>
</reference>
<name>A0A239FA59_9BURK</name>
<dbReference type="Gene3D" id="3.40.50.720">
    <property type="entry name" value="NAD(P)-binding Rossmann-like Domain"/>
    <property type="match status" value="1"/>
</dbReference>
<dbReference type="PANTHER" id="PTHR43245:SF46">
    <property type="entry name" value="NUCLEOSIDE-DIPHOSPHATE-SUGAR EPIMERASE"/>
    <property type="match status" value="1"/>
</dbReference>
<dbReference type="OrthoDB" id="5292533at2"/>
<accession>A0A239FA59</accession>
<feature type="domain" description="NAD-dependent epimerase/dehydratase" evidence="1">
    <location>
        <begin position="3"/>
        <end position="233"/>
    </location>
</feature>
<proteinExistence type="predicted"/>
<dbReference type="EMBL" id="FZOT01000003">
    <property type="protein sequence ID" value="SNS53796.1"/>
    <property type="molecule type" value="Genomic_DNA"/>
</dbReference>
<keyword evidence="3" id="KW-1185">Reference proteome</keyword>
<dbReference type="InterPro" id="IPR036291">
    <property type="entry name" value="NAD(P)-bd_dom_sf"/>
</dbReference>
<dbReference type="RefSeq" id="WP_089398753.1">
    <property type="nucleotide sequence ID" value="NZ_FZOT01000003.1"/>
</dbReference>
<gene>
    <name evidence="2" type="ORF">SAMN06265795_103263</name>
</gene>
<dbReference type="SUPFAM" id="SSF51735">
    <property type="entry name" value="NAD(P)-binding Rossmann-fold domains"/>
    <property type="match status" value="1"/>
</dbReference>
<dbReference type="InterPro" id="IPR001509">
    <property type="entry name" value="Epimerase_deHydtase"/>
</dbReference>
<dbReference type="InterPro" id="IPR050177">
    <property type="entry name" value="Lipid_A_modif_metabolic_enz"/>
</dbReference>
<evidence type="ECO:0000313" key="2">
    <source>
        <dbReference type="EMBL" id="SNS53796.1"/>
    </source>
</evidence>
<protein>
    <submittedName>
        <fullName evidence="2">Nucleoside-diphosphate-sugar epimerase</fullName>
    </submittedName>
</protein>
<dbReference type="PANTHER" id="PTHR43245">
    <property type="entry name" value="BIFUNCTIONAL POLYMYXIN RESISTANCE PROTEIN ARNA"/>
    <property type="match status" value="1"/>
</dbReference>
<dbReference type="AlphaFoldDB" id="A0A239FA59"/>
<dbReference type="Pfam" id="PF01370">
    <property type="entry name" value="Epimerase"/>
    <property type="match status" value="1"/>
</dbReference>
<organism evidence="2 3">
    <name type="scientific">Noviherbaspirillum humi</name>
    <dbReference type="NCBI Taxonomy" id="1688639"/>
    <lineage>
        <taxon>Bacteria</taxon>
        <taxon>Pseudomonadati</taxon>
        <taxon>Pseudomonadota</taxon>
        <taxon>Betaproteobacteria</taxon>
        <taxon>Burkholderiales</taxon>
        <taxon>Oxalobacteraceae</taxon>
        <taxon>Noviherbaspirillum</taxon>
    </lineage>
</organism>
<evidence type="ECO:0000313" key="3">
    <source>
        <dbReference type="Proteomes" id="UP000198284"/>
    </source>
</evidence>
<evidence type="ECO:0000259" key="1">
    <source>
        <dbReference type="Pfam" id="PF01370"/>
    </source>
</evidence>